<dbReference type="EMBL" id="MG252693">
    <property type="protein sequence ID" value="ATW59497.1"/>
    <property type="molecule type" value="Genomic_DNA"/>
</dbReference>
<organism evidence="1 2">
    <name type="scientific">Lactobacillus phage Lenus</name>
    <dbReference type="NCBI Taxonomy" id="2053682"/>
    <lineage>
        <taxon>Viruses</taxon>
        <taxon>Duplodnaviria</taxon>
        <taxon>Heunggongvirae</taxon>
        <taxon>Uroviricota</taxon>
        <taxon>Caudoviricetes</taxon>
        <taxon>Tybeckvirinae</taxon>
        <taxon>Lenusvirus</taxon>
        <taxon>Lenusvirus lenus</taxon>
    </lineage>
</organism>
<name>A0A2H4PB88_9CAUD</name>
<protein>
    <submittedName>
        <fullName evidence="1">Uncharacterized protein</fullName>
    </submittedName>
</protein>
<dbReference type="RefSeq" id="YP_009795927.1">
    <property type="nucleotide sequence ID" value="NC_047897.1"/>
</dbReference>
<sequence length="88" mass="10568">MIMNREPIGTNLGRLADKYIFENPPKYWGEMLVQMNSAAKIGHRHTTTYNKDIFDYVYCNTDQYKTICKIENIKFDLDEEDECVCFWW</sequence>
<evidence type="ECO:0000313" key="2">
    <source>
        <dbReference type="Proteomes" id="UP000241560"/>
    </source>
</evidence>
<accession>A0A2H4PB88</accession>
<dbReference type="KEGG" id="vg:54986299"/>
<proteinExistence type="predicted"/>
<dbReference type="Proteomes" id="UP000241560">
    <property type="component" value="Segment"/>
</dbReference>
<evidence type="ECO:0000313" key="1">
    <source>
        <dbReference type="EMBL" id="ATW59497.1"/>
    </source>
</evidence>
<dbReference type="GeneID" id="54986299"/>
<keyword evidence="2" id="KW-1185">Reference proteome</keyword>
<reference evidence="1 2" key="1">
    <citation type="submission" date="2017-10" db="EMBL/GenBank/DDBJ databases">
        <title>Isolation and characterisation of Lactobacillus bacteriophages that infect wine-derived L. plantarum strains.</title>
        <authorList>
            <person name="Kyrkou I."/>
            <person name="Hestbjerg Hansen L."/>
        </authorList>
    </citation>
    <scope>NUCLEOTIDE SEQUENCE [LARGE SCALE GENOMIC DNA]</scope>
</reference>